<evidence type="ECO:0000256" key="1">
    <source>
        <dbReference type="ARBA" id="ARBA00004496"/>
    </source>
</evidence>
<dbReference type="PANTHER" id="PTHR45663">
    <property type="entry name" value="GEO12009P1"/>
    <property type="match status" value="1"/>
</dbReference>
<dbReference type="GO" id="GO:0047134">
    <property type="term" value="F:protein-disulfide reductase [NAD(P)H] activity"/>
    <property type="evidence" value="ECO:0007669"/>
    <property type="project" value="UniProtKB-EC"/>
</dbReference>
<evidence type="ECO:0000256" key="16">
    <source>
        <dbReference type="NCBIfam" id="TIGR01068"/>
    </source>
</evidence>
<keyword evidence="8" id="KW-0249">Electron transport</keyword>
<evidence type="ECO:0000256" key="12">
    <source>
        <dbReference type="ARBA" id="ARBA00023284"/>
    </source>
</evidence>
<keyword evidence="7" id="KW-0862">Zinc</keyword>
<evidence type="ECO:0000259" key="17">
    <source>
        <dbReference type="PROSITE" id="PS51352"/>
    </source>
</evidence>
<comment type="similarity">
    <text evidence="2">Belongs to the thioredoxin family.</text>
</comment>
<evidence type="ECO:0000256" key="6">
    <source>
        <dbReference type="ARBA" id="ARBA00022771"/>
    </source>
</evidence>
<keyword evidence="3" id="KW-0813">Transport</keyword>
<dbReference type="InterPro" id="IPR017937">
    <property type="entry name" value="Thioredoxin_CS"/>
</dbReference>
<dbReference type="AlphaFoldDB" id="A0A8I1W7L7"/>
<organism evidence="18 19">
    <name type="scientific">Plesiomonas shigelloides</name>
    <name type="common">Aeromonas shigelloides</name>
    <dbReference type="NCBI Taxonomy" id="703"/>
    <lineage>
        <taxon>Bacteria</taxon>
        <taxon>Pseudomonadati</taxon>
        <taxon>Pseudomonadota</taxon>
        <taxon>Gammaproteobacteria</taxon>
        <taxon>Enterobacterales</taxon>
        <taxon>Enterobacteriaceae</taxon>
        <taxon>Plesiomonas</taxon>
    </lineage>
</organism>
<dbReference type="PROSITE" id="PS51352">
    <property type="entry name" value="THIOREDOXIN_2"/>
    <property type="match status" value="1"/>
</dbReference>
<keyword evidence="11" id="KW-1015">Disulfide bond</keyword>
<dbReference type="PRINTS" id="PR00421">
    <property type="entry name" value="THIOREDOXIN"/>
</dbReference>
<reference evidence="18" key="1">
    <citation type="submission" date="2021-03" db="EMBL/GenBank/DDBJ databases">
        <title>Plesiomonas shigelloides zfcc0051, isolated from zebrafish feces.</title>
        <authorList>
            <person name="Vanderhoek Z."/>
            <person name="Gaulke C."/>
        </authorList>
    </citation>
    <scope>NUCLEOTIDE SEQUENCE</scope>
    <source>
        <strain evidence="18">Zfcc0051</strain>
    </source>
</reference>
<comment type="function">
    <text evidence="15">Efficient electron donor for the essential enzyme ribonucleotide reductase. Is also able to reduce the interchain disulfide bridges of insulin.</text>
</comment>
<dbReference type="CDD" id="cd02947">
    <property type="entry name" value="TRX_family"/>
    <property type="match status" value="1"/>
</dbReference>
<dbReference type="InterPro" id="IPR013766">
    <property type="entry name" value="Thioredoxin_domain"/>
</dbReference>
<comment type="subcellular location">
    <subcellularLocation>
        <location evidence="1">Cytoplasm</location>
    </subcellularLocation>
</comment>
<evidence type="ECO:0000256" key="7">
    <source>
        <dbReference type="ARBA" id="ARBA00022833"/>
    </source>
</evidence>
<evidence type="ECO:0000256" key="9">
    <source>
        <dbReference type="ARBA" id="ARBA00023002"/>
    </source>
</evidence>
<evidence type="ECO:0000256" key="10">
    <source>
        <dbReference type="ARBA" id="ARBA00023027"/>
    </source>
</evidence>
<dbReference type="InterPro" id="IPR005746">
    <property type="entry name" value="Thioredoxin"/>
</dbReference>
<keyword evidence="4" id="KW-0963">Cytoplasm</keyword>
<comment type="caution">
    <text evidence="18">The sequence shown here is derived from an EMBL/GenBank/DDBJ whole genome shotgun (WGS) entry which is preliminary data.</text>
</comment>
<dbReference type="PANTHER" id="PTHR45663:SF40">
    <property type="entry name" value="THIOREDOXIN 2"/>
    <property type="match status" value="1"/>
</dbReference>
<protein>
    <recommendedName>
        <fullName evidence="16">Thioredoxin</fullName>
    </recommendedName>
</protein>
<evidence type="ECO:0000256" key="13">
    <source>
        <dbReference type="ARBA" id="ARBA00047388"/>
    </source>
</evidence>
<keyword evidence="6" id="KW-0863">Zinc-finger</keyword>
<dbReference type="Pfam" id="PF21352">
    <property type="entry name" value="Zn_ribbon_Thio2"/>
    <property type="match status" value="1"/>
</dbReference>
<keyword evidence="5" id="KW-0479">Metal-binding</keyword>
<dbReference type="Pfam" id="PF00085">
    <property type="entry name" value="Thioredoxin"/>
    <property type="match status" value="1"/>
</dbReference>
<dbReference type="NCBIfam" id="NF008229">
    <property type="entry name" value="PRK10996.1"/>
    <property type="match status" value="1"/>
</dbReference>
<dbReference type="Proteomes" id="UP000664658">
    <property type="component" value="Unassembled WGS sequence"/>
</dbReference>
<accession>A0A8I1W7L7</accession>
<dbReference type="InterPro" id="IPR036249">
    <property type="entry name" value="Thioredoxin-like_sf"/>
</dbReference>
<dbReference type="GO" id="GO:0005829">
    <property type="term" value="C:cytosol"/>
    <property type="evidence" value="ECO:0007669"/>
    <property type="project" value="TreeGrafter"/>
</dbReference>
<evidence type="ECO:0000313" key="19">
    <source>
        <dbReference type="Proteomes" id="UP000664658"/>
    </source>
</evidence>
<dbReference type="RefSeq" id="WP_207542191.1">
    <property type="nucleotide sequence ID" value="NZ_JAFNAA010000011.1"/>
</dbReference>
<name>A0A8I1W7L7_PLESH</name>
<evidence type="ECO:0000256" key="5">
    <source>
        <dbReference type="ARBA" id="ARBA00022723"/>
    </source>
</evidence>
<dbReference type="FunFam" id="3.40.30.10:FF:000001">
    <property type="entry name" value="Thioredoxin"/>
    <property type="match status" value="1"/>
</dbReference>
<evidence type="ECO:0000256" key="3">
    <source>
        <dbReference type="ARBA" id="ARBA00022448"/>
    </source>
</evidence>
<comment type="catalytic activity">
    <reaction evidence="13">
        <text>[protein]-dithiol + NAD(+) = [protein]-disulfide + NADH + H(+)</text>
        <dbReference type="Rhea" id="RHEA:18749"/>
        <dbReference type="Rhea" id="RHEA-COMP:10593"/>
        <dbReference type="Rhea" id="RHEA-COMP:10594"/>
        <dbReference type="ChEBI" id="CHEBI:15378"/>
        <dbReference type="ChEBI" id="CHEBI:29950"/>
        <dbReference type="ChEBI" id="CHEBI:50058"/>
        <dbReference type="ChEBI" id="CHEBI:57540"/>
        <dbReference type="ChEBI" id="CHEBI:57945"/>
        <dbReference type="EC" id="1.8.1.8"/>
    </reaction>
</comment>
<evidence type="ECO:0000256" key="11">
    <source>
        <dbReference type="ARBA" id="ARBA00023157"/>
    </source>
</evidence>
<dbReference type="InterPro" id="IPR049299">
    <property type="entry name" value="Thio2_N"/>
</dbReference>
<evidence type="ECO:0000256" key="14">
    <source>
        <dbReference type="ARBA" id="ARBA00047804"/>
    </source>
</evidence>
<evidence type="ECO:0000256" key="2">
    <source>
        <dbReference type="ARBA" id="ARBA00008987"/>
    </source>
</evidence>
<comment type="catalytic activity">
    <reaction evidence="14">
        <text>[protein]-dithiol + NADP(+) = [protein]-disulfide + NADPH + H(+)</text>
        <dbReference type="Rhea" id="RHEA:18753"/>
        <dbReference type="Rhea" id="RHEA-COMP:10593"/>
        <dbReference type="Rhea" id="RHEA-COMP:10594"/>
        <dbReference type="ChEBI" id="CHEBI:15378"/>
        <dbReference type="ChEBI" id="CHEBI:29950"/>
        <dbReference type="ChEBI" id="CHEBI:50058"/>
        <dbReference type="ChEBI" id="CHEBI:57783"/>
        <dbReference type="ChEBI" id="CHEBI:58349"/>
        <dbReference type="EC" id="1.8.1.8"/>
    </reaction>
</comment>
<evidence type="ECO:0000256" key="8">
    <source>
        <dbReference type="ARBA" id="ARBA00022982"/>
    </source>
</evidence>
<evidence type="ECO:0000256" key="15">
    <source>
        <dbReference type="ARBA" id="ARBA00059366"/>
    </source>
</evidence>
<sequence length="141" mass="15392">MNTVCPACQAKNRVPEERLQDGAKCGRCQHELFDGSVVKATSQTFDALLGDDLPVVVDFWAPWCGPCRSFAPVFEQTAAELAGKARFIKVDTEAEPALAMRFAIRSIPTLMIFKQGNKVDVLNGALPKAQFTSWLAPHLGV</sequence>
<dbReference type="NCBIfam" id="TIGR01068">
    <property type="entry name" value="thioredoxin"/>
    <property type="match status" value="1"/>
</dbReference>
<evidence type="ECO:0000256" key="4">
    <source>
        <dbReference type="ARBA" id="ARBA00022490"/>
    </source>
</evidence>
<keyword evidence="10" id="KW-0520">NAD</keyword>
<dbReference type="PROSITE" id="PS00194">
    <property type="entry name" value="THIOREDOXIN_1"/>
    <property type="match status" value="1"/>
</dbReference>
<dbReference type="FunFam" id="2.30.30.380:FF:000002">
    <property type="entry name" value="Thioredoxin"/>
    <property type="match status" value="1"/>
</dbReference>
<dbReference type="Gene3D" id="3.40.30.10">
    <property type="entry name" value="Glutaredoxin"/>
    <property type="match status" value="1"/>
</dbReference>
<keyword evidence="9" id="KW-0560">Oxidoreductase</keyword>
<keyword evidence="12" id="KW-0676">Redox-active center</keyword>
<dbReference type="EMBL" id="JAFNAA010000011">
    <property type="protein sequence ID" value="MBO1108735.1"/>
    <property type="molecule type" value="Genomic_DNA"/>
</dbReference>
<feature type="domain" description="Thioredoxin" evidence="17">
    <location>
        <begin position="19"/>
        <end position="140"/>
    </location>
</feature>
<dbReference type="GO" id="GO:0008270">
    <property type="term" value="F:zinc ion binding"/>
    <property type="evidence" value="ECO:0007669"/>
    <property type="project" value="UniProtKB-KW"/>
</dbReference>
<evidence type="ECO:0000313" key="18">
    <source>
        <dbReference type="EMBL" id="MBO1108735.1"/>
    </source>
</evidence>
<dbReference type="Gene3D" id="2.30.30.380">
    <property type="entry name" value="Zn-finger domain of Sec23/24"/>
    <property type="match status" value="1"/>
</dbReference>
<dbReference type="SUPFAM" id="SSF52833">
    <property type="entry name" value="Thioredoxin-like"/>
    <property type="match status" value="1"/>
</dbReference>
<gene>
    <name evidence="18" type="primary">trxC</name>
    <name evidence="18" type="ORF">J2R62_10975</name>
</gene>
<proteinExistence type="inferred from homology"/>